<keyword evidence="2" id="KW-1133">Transmembrane helix</keyword>
<feature type="region of interest" description="Disordered" evidence="1">
    <location>
        <begin position="1"/>
        <end position="21"/>
    </location>
</feature>
<reference evidence="3" key="1">
    <citation type="journal article" date="2021" name="bioRxiv">
        <title>Whole Genome Assembly and Annotation of Northern Wild Rice, Zizania palustris L., Supports a Whole Genome Duplication in the Zizania Genus.</title>
        <authorList>
            <person name="Haas M."/>
            <person name="Kono T."/>
            <person name="Macchietto M."/>
            <person name="Millas R."/>
            <person name="McGilp L."/>
            <person name="Shao M."/>
            <person name="Duquette J."/>
            <person name="Hirsch C.N."/>
            <person name="Kimball J."/>
        </authorList>
    </citation>
    <scope>NUCLEOTIDE SEQUENCE</scope>
    <source>
        <tissue evidence="3">Fresh leaf tissue</tissue>
    </source>
</reference>
<evidence type="ECO:0000313" key="4">
    <source>
        <dbReference type="Proteomes" id="UP000729402"/>
    </source>
</evidence>
<accession>A0A8J5S6N4</accession>
<gene>
    <name evidence="3" type="ORF">GUJ93_ZPchr0009g1274</name>
</gene>
<sequence length="89" mass="9635">MPSCKSESPSSLSTSFSSPASAPARYFYPFLALFIFLALEDEDAVRCKVVAHIKSSKALSFLILLTAKVVSPTAIDKVVALMDSTFEKD</sequence>
<dbReference type="EMBL" id="JAAALK010000289">
    <property type="protein sequence ID" value="KAG8050901.1"/>
    <property type="molecule type" value="Genomic_DNA"/>
</dbReference>
<name>A0A8J5S6N4_ZIZPA</name>
<evidence type="ECO:0000256" key="2">
    <source>
        <dbReference type="SAM" id="Phobius"/>
    </source>
</evidence>
<reference evidence="3" key="2">
    <citation type="submission" date="2021-02" db="EMBL/GenBank/DDBJ databases">
        <authorList>
            <person name="Kimball J.A."/>
            <person name="Haas M.W."/>
            <person name="Macchietto M."/>
            <person name="Kono T."/>
            <person name="Duquette J."/>
            <person name="Shao M."/>
        </authorList>
    </citation>
    <scope>NUCLEOTIDE SEQUENCE</scope>
    <source>
        <tissue evidence="3">Fresh leaf tissue</tissue>
    </source>
</reference>
<dbReference type="AlphaFoldDB" id="A0A8J5S6N4"/>
<protein>
    <submittedName>
        <fullName evidence="3">Uncharacterized protein</fullName>
    </submittedName>
</protein>
<proteinExistence type="predicted"/>
<evidence type="ECO:0000256" key="1">
    <source>
        <dbReference type="SAM" id="MobiDB-lite"/>
    </source>
</evidence>
<keyword evidence="2" id="KW-0472">Membrane</keyword>
<keyword evidence="2" id="KW-0812">Transmembrane</keyword>
<organism evidence="3 4">
    <name type="scientific">Zizania palustris</name>
    <name type="common">Northern wild rice</name>
    <dbReference type="NCBI Taxonomy" id="103762"/>
    <lineage>
        <taxon>Eukaryota</taxon>
        <taxon>Viridiplantae</taxon>
        <taxon>Streptophyta</taxon>
        <taxon>Embryophyta</taxon>
        <taxon>Tracheophyta</taxon>
        <taxon>Spermatophyta</taxon>
        <taxon>Magnoliopsida</taxon>
        <taxon>Liliopsida</taxon>
        <taxon>Poales</taxon>
        <taxon>Poaceae</taxon>
        <taxon>BOP clade</taxon>
        <taxon>Oryzoideae</taxon>
        <taxon>Oryzeae</taxon>
        <taxon>Zizaniinae</taxon>
        <taxon>Zizania</taxon>
    </lineage>
</organism>
<dbReference type="Proteomes" id="UP000729402">
    <property type="component" value="Unassembled WGS sequence"/>
</dbReference>
<feature type="transmembrane region" description="Helical" evidence="2">
    <location>
        <begin position="20"/>
        <end position="39"/>
    </location>
</feature>
<evidence type="ECO:0000313" key="3">
    <source>
        <dbReference type="EMBL" id="KAG8050901.1"/>
    </source>
</evidence>
<comment type="caution">
    <text evidence="3">The sequence shown here is derived from an EMBL/GenBank/DDBJ whole genome shotgun (WGS) entry which is preliminary data.</text>
</comment>
<keyword evidence="4" id="KW-1185">Reference proteome</keyword>